<dbReference type="Proteomes" id="UP000694567">
    <property type="component" value="Unplaced"/>
</dbReference>
<accession>A0A8C0E9N1</accession>
<dbReference type="AlphaFoldDB" id="A0A8C0E9N1"/>
<sequence length="95" mass="10723">MSKISHLSITSNPFFPVHVKQLSLPLVVFAFNRNTGHSPFQKDEASTFLRNRLTIKVTFDFLNWGGLAVTEEIYQIRKAAYSVHQIMSKGVVGLT</sequence>
<proteinExistence type="predicted"/>
<evidence type="ECO:0000313" key="2">
    <source>
        <dbReference type="Proteomes" id="UP000694567"/>
    </source>
</evidence>
<protein>
    <submittedName>
        <fullName evidence="1">Uncharacterized protein</fullName>
    </submittedName>
</protein>
<dbReference type="Ensembl" id="ENSBOBT00000000785.1">
    <property type="protein sequence ID" value="ENSBOBP00000000771.1"/>
    <property type="gene ID" value="ENSBOBG00000000570.1"/>
</dbReference>
<keyword evidence="2" id="KW-1185">Reference proteome</keyword>
<reference evidence="1" key="1">
    <citation type="submission" date="2025-08" db="UniProtKB">
        <authorList>
            <consortium name="Ensembl"/>
        </authorList>
    </citation>
    <scope>IDENTIFICATION</scope>
</reference>
<name>A0A8C0E9N1_BUBBB</name>
<evidence type="ECO:0000313" key="1">
    <source>
        <dbReference type="Ensembl" id="ENSBOBP00000000771.1"/>
    </source>
</evidence>
<reference evidence="1" key="2">
    <citation type="submission" date="2025-09" db="UniProtKB">
        <authorList>
            <consortium name="Ensembl"/>
        </authorList>
    </citation>
    <scope>IDENTIFICATION</scope>
</reference>
<organism evidence="1 2">
    <name type="scientific">Bubo bubo</name>
    <name type="common">Eurasian eagle-owl</name>
    <name type="synonym">Strix bubo</name>
    <dbReference type="NCBI Taxonomy" id="30461"/>
    <lineage>
        <taxon>Eukaryota</taxon>
        <taxon>Metazoa</taxon>
        <taxon>Chordata</taxon>
        <taxon>Craniata</taxon>
        <taxon>Vertebrata</taxon>
        <taxon>Euteleostomi</taxon>
        <taxon>Archelosauria</taxon>
        <taxon>Archosauria</taxon>
        <taxon>Dinosauria</taxon>
        <taxon>Saurischia</taxon>
        <taxon>Theropoda</taxon>
        <taxon>Coelurosauria</taxon>
        <taxon>Aves</taxon>
        <taxon>Neognathae</taxon>
        <taxon>Neoaves</taxon>
        <taxon>Telluraves</taxon>
        <taxon>Strigiformes</taxon>
        <taxon>Strigidae</taxon>
        <taxon>Bubo</taxon>
    </lineage>
</organism>